<evidence type="ECO:0000313" key="1">
    <source>
        <dbReference type="EMBL" id="KAJ6967990.1"/>
    </source>
</evidence>
<dbReference type="Proteomes" id="UP001164929">
    <property type="component" value="Chromosome 16"/>
</dbReference>
<sequence length="52" mass="5985">MEIPRAKDTANDDDPRQSIAYGMQEQVFSPTDLQCSFLLRCVVREPFAYTVM</sequence>
<protein>
    <submittedName>
        <fullName evidence="1">Uncharacterized protein</fullName>
    </submittedName>
</protein>
<name>A0AAD6LJ59_9ROSI</name>
<keyword evidence="2" id="KW-1185">Reference proteome</keyword>
<reference evidence="1 2" key="1">
    <citation type="journal article" date="2023" name="Mol. Ecol. Resour.">
        <title>Chromosome-level genome assembly of a triploid poplar Populus alba 'Berolinensis'.</title>
        <authorList>
            <person name="Chen S."/>
            <person name="Yu Y."/>
            <person name="Wang X."/>
            <person name="Wang S."/>
            <person name="Zhang T."/>
            <person name="Zhou Y."/>
            <person name="He R."/>
            <person name="Meng N."/>
            <person name="Wang Y."/>
            <person name="Liu W."/>
            <person name="Liu Z."/>
            <person name="Liu J."/>
            <person name="Guo Q."/>
            <person name="Huang H."/>
            <person name="Sederoff R.R."/>
            <person name="Wang G."/>
            <person name="Qu G."/>
            <person name="Chen S."/>
        </authorList>
    </citation>
    <scope>NUCLEOTIDE SEQUENCE [LARGE SCALE GENOMIC DNA]</scope>
    <source>
        <strain evidence="1">SC-2020</strain>
    </source>
</reference>
<dbReference type="EMBL" id="JAQIZT010000016">
    <property type="protein sequence ID" value="KAJ6967990.1"/>
    <property type="molecule type" value="Genomic_DNA"/>
</dbReference>
<accession>A0AAD6LJ59</accession>
<comment type="caution">
    <text evidence="1">The sequence shown here is derived from an EMBL/GenBank/DDBJ whole genome shotgun (WGS) entry which is preliminary data.</text>
</comment>
<evidence type="ECO:0000313" key="2">
    <source>
        <dbReference type="Proteomes" id="UP001164929"/>
    </source>
</evidence>
<proteinExistence type="predicted"/>
<dbReference type="AlphaFoldDB" id="A0AAD6LJ59"/>
<organism evidence="1 2">
    <name type="scientific">Populus alba x Populus x berolinensis</name>
    <dbReference type="NCBI Taxonomy" id="444605"/>
    <lineage>
        <taxon>Eukaryota</taxon>
        <taxon>Viridiplantae</taxon>
        <taxon>Streptophyta</taxon>
        <taxon>Embryophyta</taxon>
        <taxon>Tracheophyta</taxon>
        <taxon>Spermatophyta</taxon>
        <taxon>Magnoliopsida</taxon>
        <taxon>eudicotyledons</taxon>
        <taxon>Gunneridae</taxon>
        <taxon>Pentapetalae</taxon>
        <taxon>rosids</taxon>
        <taxon>fabids</taxon>
        <taxon>Malpighiales</taxon>
        <taxon>Salicaceae</taxon>
        <taxon>Saliceae</taxon>
        <taxon>Populus</taxon>
    </lineage>
</organism>
<gene>
    <name evidence="1" type="ORF">NC653_036050</name>
</gene>